<dbReference type="InParanoid" id="D1C577"/>
<name>D1C577_SPHTD</name>
<evidence type="ECO:0000313" key="2">
    <source>
        <dbReference type="EMBL" id="ACZ39394.1"/>
    </source>
</evidence>
<organism evidence="2 3">
    <name type="scientific">Sphaerobacter thermophilus (strain ATCC 49802 / DSM 20745 / KCCM 41009 / NCIMB 13125 / S 6022)</name>
    <dbReference type="NCBI Taxonomy" id="479434"/>
    <lineage>
        <taxon>Bacteria</taxon>
        <taxon>Pseudomonadati</taxon>
        <taxon>Thermomicrobiota</taxon>
        <taxon>Thermomicrobia</taxon>
        <taxon>Sphaerobacterales</taxon>
        <taxon>Sphaerobacterineae</taxon>
        <taxon>Sphaerobacteraceae</taxon>
        <taxon>Sphaerobacter</taxon>
    </lineage>
</organism>
<evidence type="ECO:0000256" key="1">
    <source>
        <dbReference type="SAM" id="Phobius"/>
    </source>
</evidence>
<proteinExistence type="predicted"/>
<reference evidence="2 3" key="2">
    <citation type="journal article" date="2010" name="Stand. Genomic Sci.">
        <title>Complete genome sequence of Desulfohalobium retbaense type strain (HR(100)).</title>
        <authorList>
            <person name="Spring S."/>
            <person name="Nolan M."/>
            <person name="Lapidus A."/>
            <person name="Glavina Del Rio T."/>
            <person name="Copeland A."/>
            <person name="Tice H."/>
            <person name="Cheng J.F."/>
            <person name="Lucas S."/>
            <person name="Land M."/>
            <person name="Chen F."/>
            <person name="Bruce D."/>
            <person name="Goodwin L."/>
            <person name="Pitluck S."/>
            <person name="Ivanova N."/>
            <person name="Mavromatis K."/>
            <person name="Mikhailova N."/>
            <person name="Pati A."/>
            <person name="Chen A."/>
            <person name="Palaniappan K."/>
            <person name="Hauser L."/>
            <person name="Chang Y.J."/>
            <person name="Jeffries C.D."/>
            <person name="Munk C."/>
            <person name="Kiss H."/>
            <person name="Chain P."/>
            <person name="Han C."/>
            <person name="Brettin T."/>
            <person name="Detter J.C."/>
            <person name="Schuler E."/>
            <person name="Goker M."/>
            <person name="Rohde M."/>
            <person name="Bristow J."/>
            <person name="Eisen J.A."/>
            <person name="Markowitz V."/>
            <person name="Hugenholtz P."/>
            <person name="Kyrpides N.C."/>
            <person name="Klenk H.P."/>
        </authorList>
    </citation>
    <scope>NUCLEOTIDE SEQUENCE [LARGE SCALE GENOMIC DNA]</scope>
    <source>
        <strain evidence="3">ATCC 49802 / DSM 20745 / S 6022</strain>
    </source>
</reference>
<keyword evidence="1" id="KW-1133">Transmembrane helix</keyword>
<reference evidence="3" key="1">
    <citation type="submission" date="2009-11" db="EMBL/GenBank/DDBJ databases">
        <title>The complete chromosome 1 of Sphaerobacter thermophilus DSM 20745.</title>
        <authorList>
            <person name="Lucas S."/>
            <person name="Copeland A."/>
            <person name="Lapidus A."/>
            <person name="Glavina del Rio T."/>
            <person name="Dalin E."/>
            <person name="Tice H."/>
            <person name="Bruce D."/>
            <person name="Goodwin L."/>
            <person name="Pitluck S."/>
            <person name="Kyrpides N."/>
            <person name="Mavromatis K."/>
            <person name="Ivanova N."/>
            <person name="Mikhailova N."/>
            <person name="LaButti K.M."/>
            <person name="Clum A."/>
            <person name="Sun H.I."/>
            <person name="Brettin T."/>
            <person name="Detter J.C."/>
            <person name="Han C."/>
            <person name="Larimer F."/>
            <person name="Land M."/>
            <person name="Hauser L."/>
            <person name="Markowitz V."/>
            <person name="Cheng J.F."/>
            <person name="Hugenholtz P."/>
            <person name="Woyke T."/>
            <person name="Wu D."/>
            <person name="Steenblock K."/>
            <person name="Schneider S."/>
            <person name="Pukall R."/>
            <person name="Goeker M."/>
            <person name="Klenk H.P."/>
            <person name="Eisen J.A."/>
        </authorList>
    </citation>
    <scope>NUCLEOTIDE SEQUENCE [LARGE SCALE GENOMIC DNA]</scope>
    <source>
        <strain evidence="3">ATCC 49802 / DSM 20745 / S 6022</strain>
    </source>
</reference>
<evidence type="ECO:0000313" key="3">
    <source>
        <dbReference type="Proteomes" id="UP000002027"/>
    </source>
</evidence>
<dbReference type="Proteomes" id="UP000002027">
    <property type="component" value="Chromosome 1"/>
</dbReference>
<accession>D1C577</accession>
<protein>
    <submittedName>
        <fullName evidence="2">Uncharacterized protein</fullName>
    </submittedName>
</protein>
<dbReference type="AlphaFoldDB" id="D1C577"/>
<dbReference type="EMBL" id="CP001823">
    <property type="protein sequence ID" value="ACZ39394.1"/>
    <property type="molecule type" value="Genomic_DNA"/>
</dbReference>
<keyword evidence="1" id="KW-0472">Membrane</keyword>
<gene>
    <name evidence="2" type="ordered locus">Sthe_1963</name>
</gene>
<dbReference type="RefSeq" id="WP_012872440.1">
    <property type="nucleotide sequence ID" value="NC_013523.1"/>
</dbReference>
<feature type="transmembrane region" description="Helical" evidence="1">
    <location>
        <begin position="29"/>
        <end position="52"/>
    </location>
</feature>
<keyword evidence="1" id="KW-0812">Transmembrane</keyword>
<keyword evidence="3" id="KW-1185">Reference proteome</keyword>
<dbReference type="HOGENOM" id="CLU_2467439_0_0_0"/>
<sequence length="88" mass="9379">MRGEGLIGFRKCDRSDDWCGRSNGVRKKFLHLALALGLISSLFVGAIVPAAAAPDDPGELEIFFPWVPHNDTLGGVEGVTGSITVQNL</sequence>
<dbReference type="KEGG" id="sti:Sthe_1963"/>